<dbReference type="AlphaFoldDB" id="A0A1I4CUN2"/>
<protein>
    <submittedName>
        <fullName evidence="1">Uncharacterized protein</fullName>
    </submittedName>
</protein>
<proteinExistence type="predicted"/>
<dbReference type="RefSeq" id="WP_149762181.1">
    <property type="nucleotide sequence ID" value="NZ_BSPE01000018.1"/>
</dbReference>
<name>A0A1I4CUN2_9HYPH</name>
<dbReference type="OrthoDB" id="8372595at2"/>
<organism evidence="1 2">
    <name type="scientific">Neomesorhizobium albiziae</name>
    <dbReference type="NCBI Taxonomy" id="335020"/>
    <lineage>
        <taxon>Bacteria</taxon>
        <taxon>Pseudomonadati</taxon>
        <taxon>Pseudomonadota</taxon>
        <taxon>Alphaproteobacteria</taxon>
        <taxon>Hyphomicrobiales</taxon>
        <taxon>Phyllobacteriaceae</taxon>
        <taxon>Neomesorhizobium</taxon>
    </lineage>
</organism>
<keyword evidence="2" id="KW-1185">Reference proteome</keyword>
<sequence length="152" mass="16545">MISSAMKGSEGPELGEYPVASQQMSLAAAAFAMLAGKHRSFRMALFENDQWVVTDFGLVSVEPAAPHEYQIAAERLLEMAGAGGGSLYDWPIQLAGEAWIDLDAFIDAFIKALDIHKGRYTGTVDPDLLEQSIAEARRTHAHEVAKGHGWFP</sequence>
<gene>
    <name evidence="1" type="ORF">SAMN04488498_114104</name>
</gene>
<accession>A0A1I4CUN2</accession>
<reference evidence="1 2" key="1">
    <citation type="submission" date="2016-10" db="EMBL/GenBank/DDBJ databases">
        <authorList>
            <person name="Varghese N."/>
            <person name="Submissions S."/>
        </authorList>
    </citation>
    <scope>NUCLEOTIDE SEQUENCE [LARGE SCALE GENOMIC DNA]</scope>
    <source>
        <strain evidence="1 2">DSM 21822</strain>
    </source>
</reference>
<dbReference type="EMBL" id="FOSL01000014">
    <property type="protein sequence ID" value="SFK84493.1"/>
    <property type="molecule type" value="Genomic_DNA"/>
</dbReference>
<evidence type="ECO:0000313" key="1">
    <source>
        <dbReference type="EMBL" id="SFK84493.1"/>
    </source>
</evidence>
<evidence type="ECO:0000313" key="2">
    <source>
        <dbReference type="Proteomes" id="UP000323300"/>
    </source>
</evidence>
<dbReference type="Proteomes" id="UP000323300">
    <property type="component" value="Unassembled WGS sequence"/>
</dbReference>